<evidence type="ECO:0000256" key="1">
    <source>
        <dbReference type="SAM" id="SignalP"/>
    </source>
</evidence>
<evidence type="ECO:0000313" key="3">
    <source>
        <dbReference type="Proteomes" id="UP000294498"/>
    </source>
</evidence>
<comment type="caution">
    <text evidence="2">The sequence shown here is derived from an EMBL/GenBank/DDBJ whole genome shotgun (WGS) entry which is preliminary data.</text>
</comment>
<accession>A0A4R8DUH6</accession>
<dbReference type="RefSeq" id="WP_133994658.1">
    <property type="nucleotide sequence ID" value="NZ_SODV01000001.1"/>
</dbReference>
<gene>
    <name evidence="2" type="ORF">EDB95_3078</name>
</gene>
<protein>
    <recommendedName>
        <fullName evidence="4">Lipocalin-like protein</fullName>
    </recommendedName>
</protein>
<dbReference type="Proteomes" id="UP000294498">
    <property type="component" value="Unassembled WGS sequence"/>
</dbReference>
<reference evidence="2 3" key="1">
    <citation type="submission" date="2019-03" db="EMBL/GenBank/DDBJ databases">
        <title>Genomic Encyclopedia of Type Strains, Phase IV (KMG-IV): sequencing the most valuable type-strain genomes for metagenomic binning, comparative biology and taxonomic classification.</title>
        <authorList>
            <person name="Goeker M."/>
        </authorList>
    </citation>
    <scope>NUCLEOTIDE SEQUENCE [LARGE SCALE GENOMIC DNA]</scope>
    <source>
        <strain evidence="2 3">DSM 100059</strain>
    </source>
</reference>
<evidence type="ECO:0000313" key="2">
    <source>
        <dbReference type="EMBL" id="TDX02030.1"/>
    </source>
</evidence>
<keyword evidence="3" id="KW-1185">Reference proteome</keyword>
<evidence type="ECO:0008006" key="4">
    <source>
        <dbReference type="Google" id="ProtNLM"/>
    </source>
</evidence>
<dbReference type="AlphaFoldDB" id="A0A4R8DUH6"/>
<sequence>MKRLLLCCLVLAACKKYAASPDPAYCGKWTWVRSVTGPTETFATPGDTTVLNLETDGSYQVLYNGQVVLRGSFGLSSFGLSATSLGGDLLKLSNTSGQLLLPPESIVILRPETQIITTLGEPNDTLTMTEYPTSPDATTNVFGR</sequence>
<keyword evidence="1" id="KW-0732">Signal</keyword>
<dbReference type="EMBL" id="SODV01000001">
    <property type="protein sequence ID" value="TDX02030.1"/>
    <property type="molecule type" value="Genomic_DNA"/>
</dbReference>
<proteinExistence type="predicted"/>
<organism evidence="2 3">
    <name type="scientific">Dinghuibacter silviterrae</name>
    <dbReference type="NCBI Taxonomy" id="1539049"/>
    <lineage>
        <taxon>Bacteria</taxon>
        <taxon>Pseudomonadati</taxon>
        <taxon>Bacteroidota</taxon>
        <taxon>Chitinophagia</taxon>
        <taxon>Chitinophagales</taxon>
        <taxon>Chitinophagaceae</taxon>
        <taxon>Dinghuibacter</taxon>
    </lineage>
</organism>
<name>A0A4R8DUH6_9BACT</name>
<feature type="chain" id="PRO_5020599117" description="Lipocalin-like protein" evidence="1">
    <location>
        <begin position="19"/>
        <end position="144"/>
    </location>
</feature>
<feature type="signal peptide" evidence="1">
    <location>
        <begin position="1"/>
        <end position="18"/>
    </location>
</feature>